<accession>A0A0A9ELI8</accession>
<evidence type="ECO:0000313" key="1">
    <source>
        <dbReference type="EMBL" id="JAD99883.1"/>
    </source>
</evidence>
<organism evidence="1">
    <name type="scientific">Arundo donax</name>
    <name type="common">Giant reed</name>
    <name type="synonym">Donax arundinaceus</name>
    <dbReference type="NCBI Taxonomy" id="35708"/>
    <lineage>
        <taxon>Eukaryota</taxon>
        <taxon>Viridiplantae</taxon>
        <taxon>Streptophyta</taxon>
        <taxon>Embryophyta</taxon>
        <taxon>Tracheophyta</taxon>
        <taxon>Spermatophyta</taxon>
        <taxon>Magnoliopsida</taxon>
        <taxon>Liliopsida</taxon>
        <taxon>Poales</taxon>
        <taxon>Poaceae</taxon>
        <taxon>PACMAD clade</taxon>
        <taxon>Arundinoideae</taxon>
        <taxon>Arundineae</taxon>
        <taxon>Arundo</taxon>
    </lineage>
</organism>
<dbReference type="AlphaFoldDB" id="A0A0A9ELI8"/>
<protein>
    <submittedName>
        <fullName evidence="1">Uncharacterized protein</fullName>
    </submittedName>
</protein>
<proteinExistence type="predicted"/>
<sequence>MQKMTLRHSRSLIVTTSVLNNYQDGERKKQSTQHVFATCEQMIYFRT</sequence>
<dbReference type="EMBL" id="GBRH01198012">
    <property type="protein sequence ID" value="JAD99883.1"/>
    <property type="molecule type" value="Transcribed_RNA"/>
</dbReference>
<reference evidence="1" key="2">
    <citation type="journal article" date="2015" name="Data Brief">
        <title>Shoot transcriptome of the giant reed, Arundo donax.</title>
        <authorList>
            <person name="Barrero R.A."/>
            <person name="Guerrero F.D."/>
            <person name="Moolhuijzen P."/>
            <person name="Goolsby J.A."/>
            <person name="Tidwell J."/>
            <person name="Bellgard S.E."/>
            <person name="Bellgard M.I."/>
        </authorList>
    </citation>
    <scope>NUCLEOTIDE SEQUENCE</scope>
    <source>
        <tissue evidence="1">Shoot tissue taken approximately 20 cm above the soil surface</tissue>
    </source>
</reference>
<reference evidence="1" key="1">
    <citation type="submission" date="2014-09" db="EMBL/GenBank/DDBJ databases">
        <authorList>
            <person name="Magalhaes I.L.F."/>
            <person name="Oliveira U."/>
            <person name="Santos F.R."/>
            <person name="Vidigal T.H.D.A."/>
            <person name="Brescovit A.D."/>
            <person name="Santos A.J."/>
        </authorList>
    </citation>
    <scope>NUCLEOTIDE SEQUENCE</scope>
    <source>
        <tissue evidence="1">Shoot tissue taken approximately 20 cm above the soil surface</tissue>
    </source>
</reference>
<name>A0A0A9ELI8_ARUDO</name>